<gene>
    <name evidence="3" type="ORF">VF08_18600</name>
</gene>
<protein>
    <submittedName>
        <fullName evidence="3">Uncharacterized protein</fullName>
    </submittedName>
</protein>
<dbReference type="GeneID" id="57092532"/>
<evidence type="ECO:0000313" key="4">
    <source>
        <dbReference type="Proteomes" id="UP000222310"/>
    </source>
</evidence>
<sequence length="176" mass="19032">MKFLKTSLVIVSSVGLIFLGACNGGNQAANSESATKTATTKTAAKTEPVAKTGEAHNENDGHAHDEKGDQSNNGEHKGQVIESGKYHLEFKPDIEKDSTHLDISVHGEQDKAITDAKLTAQVQLPDGSNKTLQVPYNTEEKQYSAKLLAAATGEYKVVIQTDVKGEKFNGRFTFKR</sequence>
<name>A0A9Q6EKD2_NOSLI</name>
<reference evidence="3 4" key="1">
    <citation type="submission" date="2015-02" db="EMBL/GenBank/DDBJ databases">
        <title>Nostoc linckia genome annotation.</title>
        <authorList>
            <person name="Zhou Z."/>
        </authorList>
    </citation>
    <scope>NUCLEOTIDE SEQUENCE [LARGE SCALE GENOMIC DNA]</scope>
    <source>
        <strain evidence="4">z8</strain>
    </source>
</reference>
<dbReference type="RefSeq" id="WP_099068840.1">
    <property type="nucleotide sequence ID" value="NZ_LAHD01000053.1"/>
</dbReference>
<feature type="signal peptide" evidence="2">
    <location>
        <begin position="1"/>
        <end position="28"/>
    </location>
</feature>
<feature type="compositionally biased region" description="Basic and acidic residues" evidence="1">
    <location>
        <begin position="53"/>
        <end position="77"/>
    </location>
</feature>
<comment type="caution">
    <text evidence="3">The sequence shown here is derived from an EMBL/GenBank/DDBJ whole genome shotgun (WGS) entry which is preliminary data.</text>
</comment>
<accession>A0A9Q6EKD2</accession>
<proteinExistence type="predicted"/>
<dbReference type="EMBL" id="LAHD01000053">
    <property type="protein sequence ID" value="PHK02473.1"/>
    <property type="molecule type" value="Genomic_DNA"/>
</dbReference>
<evidence type="ECO:0000313" key="3">
    <source>
        <dbReference type="EMBL" id="PHK02473.1"/>
    </source>
</evidence>
<feature type="region of interest" description="Disordered" evidence="1">
    <location>
        <begin position="27"/>
        <end position="77"/>
    </location>
</feature>
<feature type="compositionally biased region" description="Low complexity" evidence="1">
    <location>
        <begin position="28"/>
        <end position="52"/>
    </location>
</feature>
<dbReference type="PROSITE" id="PS51257">
    <property type="entry name" value="PROKAR_LIPOPROTEIN"/>
    <property type="match status" value="1"/>
</dbReference>
<dbReference type="AlphaFoldDB" id="A0A9Q6EKD2"/>
<feature type="chain" id="PRO_5040345079" evidence="2">
    <location>
        <begin position="29"/>
        <end position="176"/>
    </location>
</feature>
<dbReference type="Proteomes" id="UP000222310">
    <property type="component" value="Unassembled WGS sequence"/>
</dbReference>
<keyword evidence="2" id="KW-0732">Signal</keyword>
<evidence type="ECO:0000256" key="2">
    <source>
        <dbReference type="SAM" id="SignalP"/>
    </source>
</evidence>
<organism evidence="3 4">
    <name type="scientific">Nostoc linckia z8</name>
    <dbReference type="NCBI Taxonomy" id="1628746"/>
    <lineage>
        <taxon>Bacteria</taxon>
        <taxon>Bacillati</taxon>
        <taxon>Cyanobacteriota</taxon>
        <taxon>Cyanophyceae</taxon>
        <taxon>Nostocales</taxon>
        <taxon>Nostocaceae</taxon>
        <taxon>Nostoc</taxon>
    </lineage>
</organism>
<evidence type="ECO:0000256" key="1">
    <source>
        <dbReference type="SAM" id="MobiDB-lite"/>
    </source>
</evidence>